<evidence type="ECO:0000313" key="4">
    <source>
        <dbReference type="EMBL" id="JAU97874.1"/>
    </source>
</evidence>
<evidence type="ECO:0000256" key="1">
    <source>
        <dbReference type="SAM" id="Coils"/>
    </source>
</evidence>
<evidence type="ECO:0000313" key="3">
    <source>
        <dbReference type="EMBL" id="JAU72701.1"/>
    </source>
</evidence>
<evidence type="ECO:0000313" key="2">
    <source>
        <dbReference type="EMBL" id="JAU38541.1"/>
    </source>
</evidence>
<gene>
    <name evidence="2" type="ORF">LC_TR5469_c0_g1_i1_g.19094</name>
    <name evidence="3" type="ORF">LE_TR9129_c0_g1_i1_g.31079</name>
    <name evidence="4" type="ORF">MP_TR453_c0_g1_i1_g.1264</name>
</gene>
<feature type="coiled-coil region" evidence="1">
    <location>
        <begin position="62"/>
        <end position="89"/>
    </location>
</feature>
<organism evidence="2">
    <name type="scientific">Noccaea caerulescens</name>
    <name type="common">Alpine penny-cress</name>
    <name type="synonym">Thlaspi caerulescens</name>
    <dbReference type="NCBI Taxonomy" id="107243"/>
    <lineage>
        <taxon>Eukaryota</taxon>
        <taxon>Viridiplantae</taxon>
        <taxon>Streptophyta</taxon>
        <taxon>Embryophyta</taxon>
        <taxon>Tracheophyta</taxon>
        <taxon>Spermatophyta</taxon>
        <taxon>Magnoliopsida</taxon>
        <taxon>eudicotyledons</taxon>
        <taxon>Gunneridae</taxon>
        <taxon>Pentapetalae</taxon>
        <taxon>rosids</taxon>
        <taxon>malvids</taxon>
        <taxon>Brassicales</taxon>
        <taxon>Brassicaceae</taxon>
        <taxon>Coluteocarpeae</taxon>
        <taxon>Noccaea</taxon>
    </lineage>
</organism>
<keyword evidence="1" id="KW-0175">Coiled coil</keyword>
<name>A0A1J3F7C0_NOCCA</name>
<dbReference type="EMBL" id="GEVM01008064">
    <property type="protein sequence ID" value="JAU97874.1"/>
    <property type="molecule type" value="Transcribed_RNA"/>
</dbReference>
<reference evidence="2" key="1">
    <citation type="submission" date="2016-07" db="EMBL/GenBank/DDBJ databases">
        <title>De novo transcriptome assembly of four accessions of the metal hyperaccumulator plant Noccaea caerulescens.</title>
        <authorList>
            <person name="Blande D."/>
            <person name="Halimaa P."/>
            <person name="Tervahauta A.I."/>
            <person name="Aarts M.G."/>
            <person name="Karenlampi S.O."/>
        </authorList>
    </citation>
    <scope>NUCLEOTIDE SEQUENCE</scope>
</reference>
<proteinExistence type="predicted"/>
<dbReference type="AlphaFoldDB" id="A0A1J3F7C0"/>
<sequence>MMRFLGISVAKPCRRGMQYRDFSSAADVTTSNKIVGRFAKLAFGGAGYVCGGLTVNPIGKNVRSNEESLIRENKRLDEMEAELEASMLK</sequence>
<dbReference type="EMBL" id="GEVK01014291">
    <property type="protein sequence ID" value="JAU38541.1"/>
    <property type="molecule type" value="Transcribed_RNA"/>
</dbReference>
<accession>A0A1J3F7C0</accession>
<dbReference type="EMBL" id="GEVL01004640">
    <property type="protein sequence ID" value="JAU72701.1"/>
    <property type="molecule type" value="Transcribed_RNA"/>
</dbReference>
<protein>
    <submittedName>
        <fullName evidence="2">Uncharacterized protein</fullName>
    </submittedName>
</protein>